<dbReference type="EMBL" id="MU393484">
    <property type="protein sequence ID" value="KAI4864578.1"/>
    <property type="molecule type" value="Genomic_DNA"/>
</dbReference>
<gene>
    <name evidence="1" type="ORF">F4820DRAFT_330439</name>
</gene>
<reference evidence="1 2" key="1">
    <citation type="journal article" date="2022" name="New Phytol.">
        <title>Ecological generalism drives hyperdiversity of secondary metabolite gene clusters in xylarialean endophytes.</title>
        <authorList>
            <person name="Franco M.E.E."/>
            <person name="Wisecaver J.H."/>
            <person name="Arnold A.E."/>
            <person name="Ju Y.M."/>
            <person name="Slot J.C."/>
            <person name="Ahrendt S."/>
            <person name="Moore L.P."/>
            <person name="Eastman K.E."/>
            <person name="Scott K."/>
            <person name="Konkel Z."/>
            <person name="Mondo S.J."/>
            <person name="Kuo A."/>
            <person name="Hayes R.D."/>
            <person name="Haridas S."/>
            <person name="Andreopoulos B."/>
            <person name="Riley R."/>
            <person name="LaButti K."/>
            <person name="Pangilinan J."/>
            <person name="Lipzen A."/>
            <person name="Amirebrahimi M."/>
            <person name="Yan J."/>
            <person name="Adam C."/>
            <person name="Keymanesh K."/>
            <person name="Ng V."/>
            <person name="Louie K."/>
            <person name="Northen T."/>
            <person name="Drula E."/>
            <person name="Henrissat B."/>
            <person name="Hsieh H.M."/>
            <person name="Youens-Clark K."/>
            <person name="Lutzoni F."/>
            <person name="Miadlikowska J."/>
            <person name="Eastwood D.C."/>
            <person name="Hamelin R.C."/>
            <person name="Grigoriev I.V."/>
            <person name="U'Ren J.M."/>
        </authorList>
    </citation>
    <scope>NUCLEOTIDE SEQUENCE [LARGE SCALE GENOMIC DNA]</scope>
    <source>
        <strain evidence="1 2">CBS 119005</strain>
    </source>
</reference>
<comment type="caution">
    <text evidence="1">The sequence shown here is derived from an EMBL/GenBank/DDBJ whole genome shotgun (WGS) entry which is preliminary data.</text>
</comment>
<proteinExistence type="predicted"/>
<name>A0ACB9YYX5_9PEZI</name>
<sequence length="448" mass="51033">MFDHRKSRYLLSEKAFTKISIFDQRSNVGGIWNTDSRSPAADIAAYPSPIYHDMESNIPTEVMRYYNNPFPPNVPLLPDAGQVLQYLRAYAEDVIPHVEMKLRHEVIDVTPLQRNRSTGWKLNVHALANDLFLEESYDAVVVANGRYNKPYEPAIPGLDKWRTQHPETVLHSKFYKSPQRFKDKKVLIIGFSSSGVNTANAIEPVCAKPLLISQKSGDGLSPGSKGFQEGRFLLPPVIEFNAEDKTVLFADNTMESGIDYVLFCTGYEYEYPFLSSLPGFELGGGEGNTKTYQYIFHIDFVTLSFITMPLRVVAFPFAETQAAVVARVWSGRLSLPSYQDMEMWVNKTTEIRGPGKAFHKLSYPADADYINEMYDWCQQARAENAEKFLAPPIWGERERWLRRTSHDIRRATEAHGKERFAIKSIEDAGFHYSEEPTAKPLEEYKPKG</sequence>
<evidence type="ECO:0000313" key="2">
    <source>
        <dbReference type="Proteomes" id="UP001497700"/>
    </source>
</evidence>
<protein>
    <submittedName>
        <fullName evidence="1">Uncharacterized protein</fullName>
    </submittedName>
</protein>
<accession>A0ACB9YYX5</accession>
<keyword evidence="2" id="KW-1185">Reference proteome</keyword>
<evidence type="ECO:0000313" key="1">
    <source>
        <dbReference type="EMBL" id="KAI4864578.1"/>
    </source>
</evidence>
<dbReference type="Proteomes" id="UP001497700">
    <property type="component" value="Unassembled WGS sequence"/>
</dbReference>
<organism evidence="1 2">
    <name type="scientific">Hypoxylon rubiginosum</name>
    <dbReference type="NCBI Taxonomy" id="110542"/>
    <lineage>
        <taxon>Eukaryota</taxon>
        <taxon>Fungi</taxon>
        <taxon>Dikarya</taxon>
        <taxon>Ascomycota</taxon>
        <taxon>Pezizomycotina</taxon>
        <taxon>Sordariomycetes</taxon>
        <taxon>Xylariomycetidae</taxon>
        <taxon>Xylariales</taxon>
        <taxon>Hypoxylaceae</taxon>
        <taxon>Hypoxylon</taxon>
    </lineage>
</organism>